<gene>
    <name evidence="3" type="ORF">ACRB68_73860</name>
</gene>
<feature type="transmembrane region" description="Helical" evidence="2">
    <location>
        <begin position="315"/>
        <end position="331"/>
    </location>
</feature>
<organism evidence="3 4">
    <name type="scientific">Actinomadura macrotermitis</name>
    <dbReference type="NCBI Taxonomy" id="2585200"/>
    <lineage>
        <taxon>Bacteria</taxon>
        <taxon>Bacillati</taxon>
        <taxon>Actinomycetota</taxon>
        <taxon>Actinomycetes</taxon>
        <taxon>Streptosporangiales</taxon>
        <taxon>Thermomonosporaceae</taxon>
        <taxon>Actinomadura</taxon>
    </lineage>
</organism>
<comment type="caution">
    <text evidence="3">The sequence shown here is derived from an EMBL/GenBank/DDBJ whole genome shotgun (WGS) entry which is preliminary data.</text>
</comment>
<evidence type="ECO:0000313" key="3">
    <source>
        <dbReference type="EMBL" id="MQY09267.1"/>
    </source>
</evidence>
<feature type="transmembrane region" description="Helical" evidence="2">
    <location>
        <begin position="394"/>
        <end position="412"/>
    </location>
</feature>
<evidence type="ECO:0008006" key="5">
    <source>
        <dbReference type="Google" id="ProtNLM"/>
    </source>
</evidence>
<evidence type="ECO:0000313" key="4">
    <source>
        <dbReference type="Proteomes" id="UP000487268"/>
    </source>
</evidence>
<keyword evidence="2" id="KW-0812">Transmembrane</keyword>
<name>A0A7K0C726_9ACTN</name>
<feature type="transmembrane region" description="Helical" evidence="2">
    <location>
        <begin position="165"/>
        <end position="182"/>
    </location>
</feature>
<dbReference type="OrthoDB" id="3458595at2"/>
<feature type="transmembrane region" description="Helical" evidence="2">
    <location>
        <begin position="111"/>
        <end position="132"/>
    </location>
</feature>
<feature type="compositionally biased region" description="Basic and acidic residues" evidence="1">
    <location>
        <begin position="16"/>
        <end position="29"/>
    </location>
</feature>
<dbReference type="AlphaFoldDB" id="A0A7K0C726"/>
<dbReference type="EMBL" id="WEGH01000006">
    <property type="protein sequence ID" value="MQY09267.1"/>
    <property type="molecule type" value="Genomic_DNA"/>
</dbReference>
<evidence type="ECO:0000256" key="2">
    <source>
        <dbReference type="SAM" id="Phobius"/>
    </source>
</evidence>
<feature type="transmembrane region" description="Helical" evidence="2">
    <location>
        <begin position="139"/>
        <end position="159"/>
    </location>
</feature>
<feature type="region of interest" description="Disordered" evidence="1">
    <location>
        <begin position="1"/>
        <end position="35"/>
    </location>
</feature>
<keyword evidence="2" id="KW-1133">Transmembrane helix</keyword>
<feature type="transmembrane region" description="Helical" evidence="2">
    <location>
        <begin position="42"/>
        <end position="62"/>
    </location>
</feature>
<reference evidence="3 4" key="1">
    <citation type="submission" date="2019-10" db="EMBL/GenBank/DDBJ databases">
        <title>Actinomadura rubteroloni sp. nov. and Actinomadura macrotermitis sp. nov., isolated from the gut of fungus growing-termite Macrotermes natalensis.</title>
        <authorList>
            <person name="Benndorf R."/>
            <person name="Martin K."/>
            <person name="Kuefner M."/>
            <person name="De Beer W."/>
            <person name="Kaster A.-K."/>
            <person name="Vollmers J."/>
            <person name="Poulsen M."/>
            <person name="Beemelmanns C."/>
        </authorList>
    </citation>
    <scope>NUCLEOTIDE SEQUENCE [LARGE SCALE GENOMIC DNA]</scope>
    <source>
        <strain evidence="3 4">RB68</strain>
    </source>
</reference>
<keyword evidence="2" id="KW-0472">Membrane</keyword>
<feature type="transmembrane region" description="Helical" evidence="2">
    <location>
        <begin position="216"/>
        <end position="232"/>
    </location>
</feature>
<dbReference type="Proteomes" id="UP000487268">
    <property type="component" value="Unassembled WGS sequence"/>
</dbReference>
<evidence type="ECO:0000256" key="1">
    <source>
        <dbReference type="SAM" id="MobiDB-lite"/>
    </source>
</evidence>
<keyword evidence="4" id="KW-1185">Reference proteome</keyword>
<proteinExistence type="predicted"/>
<feature type="transmembrane region" description="Helical" evidence="2">
    <location>
        <begin position="194"/>
        <end position="210"/>
    </location>
</feature>
<feature type="transmembrane region" description="Helical" evidence="2">
    <location>
        <begin position="239"/>
        <end position="258"/>
    </location>
</feature>
<feature type="transmembrane region" description="Helical" evidence="2">
    <location>
        <begin position="343"/>
        <end position="365"/>
    </location>
</feature>
<sequence length="525" mass="56424">MKTVPSPPAHRHRVRPRTERAARRAEPSGKRGNRRPAPIRRAGFWLTAVALAYLAAQLLLLVRRGGVAWDEALYLGQVDPRVPDAFFSAPRARGITYLVAPVVRLTDSVTVVRTFLAVLSAVALAVAFWPWLRLTSRSAVTPLAALLFGGLWVAGFYGSAVMPNYFEAVAAVATVGWTLRYIAAGRRRRRRRPMGALAGVVAAAAVLALMRPGDAFWVVLPLPFAILAVRSWRRPRVALPLLAALAAGLALGGAAWVAEAFTRYGGPAARLRRAAEIEGGFGWHPQGAWHELRALNGPQLCRPCHVGWQHPEQSLWWLVLPLLLIIGPLLARRVRAGRGAAPALVAAVCAVSAAAPYLLTLDYAAPRFLLPAYALAAVPAAEALAGLPRLAGRARLPVAAILLIAVGLHLAVQQKLLFDMGRTYTTARMGYAAAAAQLKGMGIKPPCLLSGSAAVPVAYYLRCRVAQTDGNNASVTPDQLLDTAGRVPTGILSESDRPPHYAWNWQRHILPAFGPGWNVYTPPGR</sequence>
<accession>A0A7K0C726</accession>
<dbReference type="RefSeq" id="WP_153541067.1">
    <property type="nucleotide sequence ID" value="NZ_WEGH01000006.1"/>
</dbReference>
<protein>
    <recommendedName>
        <fullName evidence="5">Integral membrane protein</fullName>
    </recommendedName>
</protein>